<dbReference type="Proteomes" id="UP000305730">
    <property type="component" value="Unassembled WGS sequence"/>
</dbReference>
<dbReference type="EMBL" id="PNCL01000001">
    <property type="protein sequence ID" value="TMP63085.1"/>
    <property type="molecule type" value="Genomic_DNA"/>
</dbReference>
<reference evidence="5" key="2">
    <citation type="submission" date="2019-06" db="EMBL/GenBank/DDBJ databases">
        <title>Co-occurence of chitin degradation, pigmentation and bioactivity in marine Pseudoalteromonas.</title>
        <authorList>
            <person name="Sonnenschein E.C."/>
            <person name="Bech P.K."/>
        </authorList>
    </citation>
    <scope>NUCLEOTIDE SEQUENCE [LARGE SCALE GENOMIC DNA]</scope>
    <source>
        <strain evidence="5">S2231</strain>
        <strain evidence="2">S2233</strain>
    </source>
</reference>
<dbReference type="EMBL" id="PNCK01000009">
    <property type="protein sequence ID" value="TMP46309.1"/>
    <property type="molecule type" value="Genomic_DNA"/>
</dbReference>
<protein>
    <submittedName>
        <fullName evidence="3">Prevent-host-death protein</fullName>
    </submittedName>
</protein>
<sequence>MNIASISDMKAKAANLRDELGFEPMFVTQNGRESLVVQTHEAYQHQQEKMAFMELVIKAQKDIEQGSTVSMNELLDSI</sequence>
<name>A0A5S3XX38_9GAMM</name>
<organism evidence="3 5">
    <name type="scientific">Pseudoalteromonas citrea</name>
    <dbReference type="NCBI Taxonomy" id="43655"/>
    <lineage>
        <taxon>Bacteria</taxon>
        <taxon>Pseudomonadati</taxon>
        <taxon>Pseudomonadota</taxon>
        <taxon>Gammaproteobacteria</taxon>
        <taxon>Alteromonadales</taxon>
        <taxon>Pseudoalteromonadaceae</taxon>
        <taxon>Pseudoalteromonas</taxon>
    </lineage>
</organism>
<dbReference type="RefSeq" id="WP_138594702.1">
    <property type="nucleotide sequence ID" value="NZ_PNCK01000009.1"/>
</dbReference>
<dbReference type="OrthoDB" id="7069202at2"/>
<reference evidence="4 5" key="1">
    <citation type="submission" date="2017-12" db="EMBL/GenBank/DDBJ databases">
        <authorList>
            <person name="Paulsen S."/>
            <person name="Gram L.K."/>
        </authorList>
    </citation>
    <scope>NUCLEOTIDE SEQUENCE [LARGE SCALE GENOMIC DNA]</scope>
    <source>
        <strain evidence="3 5">S2231</strain>
        <strain evidence="2 4">S2233</strain>
    </source>
</reference>
<keyword evidence="4" id="KW-1185">Reference proteome</keyword>
<gene>
    <name evidence="3" type="ORF">CWB96_00310</name>
    <name evidence="2" type="ORF">CWB97_02305</name>
</gene>
<dbReference type="AlphaFoldDB" id="A0A5S3XX38"/>
<evidence type="ECO:0000256" key="1">
    <source>
        <dbReference type="ARBA" id="ARBA00009981"/>
    </source>
</evidence>
<dbReference type="SUPFAM" id="SSF143120">
    <property type="entry name" value="YefM-like"/>
    <property type="match status" value="1"/>
</dbReference>
<comment type="caution">
    <text evidence="3">The sequence shown here is derived from an EMBL/GenBank/DDBJ whole genome shotgun (WGS) entry which is preliminary data.</text>
</comment>
<dbReference type="Proteomes" id="UP000307706">
    <property type="component" value="Unassembled WGS sequence"/>
</dbReference>
<dbReference type="InterPro" id="IPR036165">
    <property type="entry name" value="YefM-like_sf"/>
</dbReference>
<evidence type="ECO:0000313" key="2">
    <source>
        <dbReference type="EMBL" id="TMP46309.1"/>
    </source>
</evidence>
<accession>A0A5S3XX38</accession>
<evidence type="ECO:0000313" key="5">
    <source>
        <dbReference type="Proteomes" id="UP000307706"/>
    </source>
</evidence>
<evidence type="ECO:0000313" key="4">
    <source>
        <dbReference type="Proteomes" id="UP000305730"/>
    </source>
</evidence>
<evidence type="ECO:0000313" key="3">
    <source>
        <dbReference type="EMBL" id="TMP63085.1"/>
    </source>
</evidence>
<reference evidence="3" key="3">
    <citation type="submission" date="2019-09" db="EMBL/GenBank/DDBJ databases">
        <title>Co-occurence of chitin degradation, pigmentation and bioactivity in marine Pseudoalteromonas.</title>
        <authorList>
            <person name="Sonnenschein E.C."/>
            <person name="Bech P.K."/>
        </authorList>
    </citation>
    <scope>NUCLEOTIDE SEQUENCE</scope>
    <source>
        <strain evidence="3">S2231</strain>
        <strain evidence="4">S2233</strain>
    </source>
</reference>
<proteinExistence type="inferred from homology"/>
<comment type="similarity">
    <text evidence="1">Belongs to the phD/YefM antitoxin family.</text>
</comment>